<comment type="caution">
    <text evidence="4">Lacks conserved residue(s) required for the propagation of feature annotation.</text>
</comment>
<dbReference type="EMBL" id="FTOD01000001">
    <property type="protein sequence ID" value="SIS39312.1"/>
    <property type="molecule type" value="Genomic_DNA"/>
</dbReference>
<feature type="domain" description="Peptidase S8/S53" evidence="6">
    <location>
        <begin position="3"/>
        <end position="104"/>
    </location>
</feature>
<dbReference type="InterPro" id="IPR036852">
    <property type="entry name" value="Peptidase_S8/S53_dom_sf"/>
</dbReference>
<organism evidence="7 8">
    <name type="scientific">Kroppenstedtia eburnea</name>
    <dbReference type="NCBI Taxonomy" id="714067"/>
    <lineage>
        <taxon>Bacteria</taxon>
        <taxon>Bacillati</taxon>
        <taxon>Bacillota</taxon>
        <taxon>Bacilli</taxon>
        <taxon>Bacillales</taxon>
        <taxon>Thermoactinomycetaceae</taxon>
        <taxon>Kroppenstedtia</taxon>
    </lineage>
</organism>
<dbReference type="GO" id="GO:0004252">
    <property type="term" value="F:serine-type endopeptidase activity"/>
    <property type="evidence" value="ECO:0007669"/>
    <property type="project" value="InterPro"/>
</dbReference>
<dbReference type="Gene3D" id="3.40.50.200">
    <property type="entry name" value="Peptidase S8/S53 domain"/>
    <property type="match status" value="1"/>
</dbReference>
<dbReference type="PROSITE" id="PS51892">
    <property type="entry name" value="SUBTILASE"/>
    <property type="match status" value="1"/>
</dbReference>
<sequence>MIDVMSPGGDRGPNYDPDTKTGGDDTYLCLSTVPIFDAKGNPVGHGYGWKAGTSMASPKVAAVAGLIISKHGKNALKPNQVKQIIHRSAEEINKKGYDAESGFGLINAVNALNHQ</sequence>
<evidence type="ECO:0000256" key="5">
    <source>
        <dbReference type="SAM" id="MobiDB-lite"/>
    </source>
</evidence>
<keyword evidence="2" id="KW-0378">Hydrolase</keyword>
<dbReference type="InterPro" id="IPR000209">
    <property type="entry name" value="Peptidase_S8/S53_dom"/>
</dbReference>
<evidence type="ECO:0000259" key="6">
    <source>
        <dbReference type="Pfam" id="PF00082"/>
    </source>
</evidence>
<protein>
    <submittedName>
        <fullName evidence="7">Subtilase family protein</fullName>
    </submittedName>
</protein>
<evidence type="ECO:0000313" key="7">
    <source>
        <dbReference type="EMBL" id="SIS39312.1"/>
    </source>
</evidence>
<dbReference type="GO" id="GO:0006508">
    <property type="term" value="P:proteolysis"/>
    <property type="evidence" value="ECO:0007669"/>
    <property type="project" value="UniProtKB-KW"/>
</dbReference>
<name>A0A1N7IQG8_9BACL</name>
<keyword evidence="1" id="KW-0645">Protease</keyword>
<evidence type="ECO:0000256" key="2">
    <source>
        <dbReference type="ARBA" id="ARBA00022801"/>
    </source>
</evidence>
<comment type="similarity">
    <text evidence="4">Belongs to the peptidase S8 family.</text>
</comment>
<dbReference type="Pfam" id="PF00082">
    <property type="entry name" value="Peptidase_S8"/>
    <property type="match status" value="1"/>
</dbReference>
<evidence type="ECO:0000256" key="4">
    <source>
        <dbReference type="PROSITE-ProRule" id="PRU01240"/>
    </source>
</evidence>
<proteinExistence type="inferred from homology"/>
<accession>A0A1N7IQG8</accession>
<dbReference type="SUPFAM" id="SSF52743">
    <property type="entry name" value="Subtilisin-like"/>
    <property type="match status" value="1"/>
</dbReference>
<evidence type="ECO:0000313" key="8">
    <source>
        <dbReference type="Proteomes" id="UP000186795"/>
    </source>
</evidence>
<dbReference type="OrthoDB" id="9798386at2"/>
<dbReference type="Proteomes" id="UP000186795">
    <property type="component" value="Unassembled WGS sequence"/>
</dbReference>
<dbReference type="PROSITE" id="PS00138">
    <property type="entry name" value="SUBTILASE_SER"/>
    <property type="match status" value="1"/>
</dbReference>
<gene>
    <name evidence="7" type="ORF">SAMN05421790_101234</name>
</gene>
<dbReference type="InterPro" id="IPR023828">
    <property type="entry name" value="Peptidase_S8_Ser-AS"/>
</dbReference>
<feature type="region of interest" description="Disordered" evidence="5">
    <location>
        <begin position="1"/>
        <end position="23"/>
    </location>
</feature>
<evidence type="ECO:0000256" key="3">
    <source>
        <dbReference type="ARBA" id="ARBA00022825"/>
    </source>
</evidence>
<dbReference type="AlphaFoldDB" id="A0A1N7IQG8"/>
<reference evidence="8" key="1">
    <citation type="submission" date="2017-01" db="EMBL/GenBank/DDBJ databases">
        <authorList>
            <person name="Varghese N."/>
            <person name="Submissions S."/>
        </authorList>
    </citation>
    <scope>NUCLEOTIDE SEQUENCE [LARGE SCALE GENOMIC DNA]</scope>
    <source>
        <strain evidence="8">DSM 45196</strain>
    </source>
</reference>
<keyword evidence="3" id="KW-0720">Serine protease</keyword>
<keyword evidence="8" id="KW-1185">Reference proteome</keyword>
<evidence type="ECO:0000256" key="1">
    <source>
        <dbReference type="ARBA" id="ARBA00022670"/>
    </source>
</evidence>